<organism evidence="4 5">
    <name type="scientific">Camelimonas fluminis</name>
    <dbReference type="NCBI Taxonomy" id="1576911"/>
    <lineage>
        <taxon>Bacteria</taxon>
        <taxon>Pseudomonadati</taxon>
        <taxon>Pseudomonadota</taxon>
        <taxon>Alphaproteobacteria</taxon>
        <taxon>Hyphomicrobiales</taxon>
        <taxon>Chelatococcaceae</taxon>
        <taxon>Camelimonas</taxon>
    </lineage>
</organism>
<accession>A0ABV7UF06</accession>
<gene>
    <name evidence="4" type="ORF">ACFONL_06310</name>
</gene>
<dbReference type="Gene3D" id="3.40.50.150">
    <property type="entry name" value="Vaccinia Virus protein VP39"/>
    <property type="match status" value="1"/>
</dbReference>
<name>A0ABV7UF06_9HYPH</name>
<comment type="similarity">
    <text evidence="1">Belongs to the methyltransferase superfamily. L-isoaspartyl/D-aspartyl protein methyltransferase family.</text>
</comment>
<dbReference type="RefSeq" id="WP_191318075.1">
    <property type="nucleotide sequence ID" value="NZ_BNCG01000002.1"/>
</dbReference>
<dbReference type="Pfam" id="PF01135">
    <property type="entry name" value="PCMT"/>
    <property type="match status" value="1"/>
</dbReference>
<dbReference type="CDD" id="cd02440">
    <property type="entry name" value="AdoMet_MTases"/>
    <property type="match status" value="1"/>
</dbReference>
<evidence type="ECO:0000256" key="3">
    <source>
        <dbReference type="ARBA" id="ARBA00030757"/>
    </source>
</evidence>
<dbReference type="PANTHER" id="PTHR11579">
    <property type="entry name" value="PROTEIN-L-ISOASPARTATE O-METHYLTRANSFERASE"/>
    <property type="match status" value="1"/>
</dbReference>
<evidence type="ECO:0000313" key="4">
    <source>
        <dbReference type="EMBL" id="MFC3636995.1"/>
    </source>
</evidence>
<evidence type="ECO:0000256" key="2">
    <source>
        <dbReference type="ARBA" id="ARBA00013346"/>
    </source>
</evidence>
<dbReference type="SUPFAM" id="SSF53335">
    <property type="entry name" value="S-adenosyl-L-methionine-dependent methyltransferases"/>
    <property type="match status" value="1"/>
</dbReference>
<protein>
    <recommendedName>
        <fullName evidence="2">Protein-L-isoaspartate O-methyltransferase</fullName>
    </recommendedName>
    <alternativeName>
        <fullName evidence="3">Protein L-isoaspartyl methyltransferase</fullName>
    </alternativeName>
</protein>
<reference evidence="5" key="1">
    <citation type="journal article" date="2019" name="Int. J. Syst. Evol. Microbiol.">
        <title>The Global Catalogue of Microorganisms (GCM) 10K type strain sequencing project: providing services to taxonomists for standard genome sequencing and annotation.</title>
        <authorList>
            <consortium name="The Broad Institute Genomics Platform"/>
            <consortium name="The Broad Institute Genome Sequencing Center for Infectious Disease"/>
            <person name="Wu L."/>
            <person name="Ma J."/>
        </authorList>
    </citation>
    <scope>NUCLEOTIDE SEQUENCE [LARGE SCALE GENOMIC DNA]</scope>
    <source>
        <strain evidence="5">KCTC 42282</strain>
    </source>
</reference>
<proteinExistence type="inferred from homology"/>
<evidence type="ECO:0000313" key="5">
    <source>
        <dbReference type="Proteomes" id="UP001595704"/>
    </source>
</evidence>
<evidence type="ECO:0000256" key="1">
    <source>
        <dbReference type="ARBA" id="ARBA00005369"/>
    </source>
</evidence>
<dbReference type="PANTHER" id="PTHR11579:SF18">
    <property type="entry name" value="PROTEIN-L-ISOASPARTATE O-METHYLTRANSFERASE"/>
    <property type="match status" value="1"/>
</dbReference>
<dbReference type="EMBL" id="JBHRYC010000026">
    <property type="protein sequence ID" value="MFC3636995.1"/>
    <property type="molecule type" value="Genomic_DNA"/>
</dbReference>
<keyword evidence="5" id="KW-1185">Reference proteome</keyword>
<dbReference type="InterPro" id="IPR000682">
    <property type="entry name" value="PCMT"/>
</dbReference>
<comment type="caution">
    <text evidence="4">The sequence shown here is derived from an EMBL/GenBank/DDBJ whole genome shotgun (WGS) entry which is preliminary data.</text>
</comment>
<dbReference type="InterPro" id="IPR029063">
    <property type="entry name" value="SAM-dependent_MTases_sf"/>
</dbReference>
<sequence>MQDYAAARRTMVDCQVRTFDVTDLSVIAAFDVTPREIYAPAGREAMAYADVAIPLDGAPGRAMLPPLVLARMLQSFGPLDGLKVLEVGAGTGYGSALLARLGAQVTALESDDGLAAAAKINLERDGVAGVRVVTGPLAGGHAANAPYDAILLNGGFETLPDALPQQLADGGALVAIEVSGAASRIIVLRRVSGVNSTAVIVNAWAPVLEGFARKPEFTF</sequence>
<dbReference type="Proteomes" id="UP001595704">
    <property type="component" value="Unassembled WGS sequence"/>
</dbReference>